<dbReference type="AlphaFoldDB" id="A0AAJ8BM01"/>
<accession>A0AAJ8BM01</accession>
<keyword evidence="1" id="KW-1133">Transmembrane helix</keyword>
<protein>
    <submittedName>
        <fullName evidence="2">Uncharacterized protein</fullName>
    </submittedName>
</protein>
<dbReference type="GeneID" id="84590534"/>
<dbReference type="KEGG" id="ang:An02g12910"/>
<feature type="transmembrane region" description="Helical" evidence="1">
    <location>
        <begin position="89"/>
        <end position="107"/>
    </location>
</feature>
<keyword evidence="1" id="KW-0812">Transmembrane</keyword>
<dbReference type="RefSeq" id="XP_059600114.1">
    <property type="nucleotide sequence ID" value="XM_059746719.1"/>
</dbReference>
<gene>
    <name evidence="2" type="ORF">An02g12910</name>
</gene>
<organism evidence="2">
    <name type="scientific">Aspergillus niger</name>
    <dbReference type="NCBI Taxonomy" id="5061"/>
    <lineage>
        <taxon>Eukaryota</taxon>
        <taxon>Fungi</taxon>
        <taxon>Dikarya</taxon>
        <taxon>Ascomycota</taxon>
        <taxon>Pezizomycotina</taxon>
        <taxon>Eurotiomycetes</taxon>
        <taxon>Eurotiomycetidae</taxon>
        <taxon>Eurotiales</taxon>
        <taxon>Aspergillaceae</taxon>
        <taxon>Aspergillus</taxon>
        <taxon>Aspergillus subgen. Circumdati</taxon>
    </lineage>
</organism>
<reference evidence="2" key="2">
    <citation type="submission" date="2025-08" db="UniProtKB">
        <authorList>
            <consortium name="RefSeq"/>
        </authorList>
    </citation>
    <scope>IDENTIFICATION</scope>
</reference>
<reference evidence="2" key="1">
    <citation type="submission" date="2025-02" db="EMBL/GenBank/DDBJ databases">
        <authorList>
            <consortium name="NCBI Genome Project"/>
        </authorList>
    </citation>
    <scope>NUCLEOTIDE SEQUENCE</scope>
</reference>
<feature type="transmembrane region" description="Helical" evidence="1">
    <location>
        <begin position="127"/>
        <end position="148"/>
    </location>
</feature>
<keyword evidence="1" id="KW-0472">Membrane</keyword>
<evidence type="ECO:0000313" key="2">
    <source>
        <dbReference type="RefSeq" id="XP_059600114.1"/>
    </source>
</evidence>
<proteinExistence type="predicted"/>
<sequence>MVHKSIRASARAQTQSHLAMMVSKPEFCIPTNGSTVVTKRVEAVLEKERYYTSALLVYFRYLQQECTASSPTSQAILHPIGSFSLRQDVHYAFPLMLGAVLLGTIIYRSDRDPDLFGFGTDVERLYLLIIMSIPPFLMQVAMIMGMLFDHRLKPLVPHWVTCMTTLLLATGFPSIVAHWCIVGRSAGTAS</sequence>
<feature type="transmembrane region" description="Helical" evidence="1">
    <location>
        <begin position="160"/>
        <end position="181"/>
    </location>
</feature>
<evidence type="ECO:0000256" key="1">
    <source>
        <dbReference type="SAM" id="Phobius"/>
    </source>
</evidence>
<dbReference type="VEuPathDB" id="FungiDB:An02g12910"/>
<name>A0AAJ8BM01_ASPNG</name>